<evidence type="ECO:0000256" key="3">
    <source>
        <dbReference type="ARBA" id="ARBA00023136"/>
    </source>
</evidence>
<sequence>MQHNKALLTALAGMASLATAMGIGRFVFTPLLPSMMTGAGLTVSQAGWVASANFVGYLLGAILAAGGWAHGKERVIALSSLLASSLLAAAMGLGNDFLLFMLIRFVAGLASAFCLVFTTTLVFARLGQAGRMDLQATVFSGVGLGIALSSVLTGIVYVEEASWRSGWFASGALSLAGTLVVFLLLEPAAKGGSVAEREPPLPKSRPFWAMTLAYGIFGAGYVVTATFLIAIVRAGNGGALMEAGVWLVTGVTAFLSLHVWKIAAARVGVVGAYVAACLIESLGVLASVTIPGAVGPLIGGALLGSTFMVITAYGLAAGRISTPTAPRKALAVMTAAFGIGQVLAPIAAGYVAAWTGGFLVPSLGAAVLLLLSGAIAFWSGVKPAASPTRRGA</sequence>
<dbReference type="PROSITE" id="PS50850">
    <property type="entry name" value="MFS"/>
    <property type="match status" value="1"/>
</dbReference>
<accession>A0A8J3DU13</accession>
<dbReference type="InterPro" id="IPR010645">
    <property type="entry name" value="MFS_4"/>
</dbReference>
<dbReference type="EMBL" id="BMZQ01000001">
    <property type="protein sequence ID" value="GHD05712.1"/>
    <property type="molecule type" value="Genomic_DNA"/>
</dbReference>
<keyword evidence="7" id="KW-1185">Reference proteome</keyword>
<feature type="transmembrane region" description="Helical" evidence="4">
    <location>
        <begin position="75"/>
        <end position="93"/>
    </location>
</feature>
<proteinExistence type="predicted"/>
<evidence type="ECO:0000256" key="4">
    <source>
        <dbReference type="SAM" id="Phobius"/>
    </source>
</evidence>
<feature type="transmembrane region" description="Helical" evidence="4">
    <location>
        <begin position="164"/>
        <end position="185"/>
    </location>
</feature>
<reference evidence="6" key="2">
    <citation type="submission" date="2020-09" db="EMBL/GenBank/DDBJ databases">
        <authorList>
            <person name="Sun Q."/>
            <person name="Kim S."/>
        </authorList>
    </citation>
    <scope>NUCLEOTIDE SEQUENCE</scope>
    <source>
        <strain evidence="6">KCTC 42249</strain>
    </source>
</reference>
<keyword evidence="2 4" id="KW-1133">Transmembrane helix</keyword>
<feature type="transmembrane region" description="Helical" evidence="4">
    <location>
        <begin position="358"/>
        <end position="381"/>
    </location>
</feature>
<dbReference type="InterPro" id="IPR036259">
    <property type="entry name" value="MFS_trans_sf"/>
</dbReference>
<dbReference type="RefSeq" id="WP_308430506.1">
    <property type="nucleotide sequence ID" value="NZ_BMZQ01000001.1"/>
</dbReference>
<organism evidence="6 7">
    <name type="scientific">Tianweitania populi</name>
    <dbReference type="NCBI Taxonomy" id="1607949"/>
    <lineage>
        <taxon>Bacteria</taxon>
        <taxon>Pseudomonadati</taxon>
        <taxon>Pseudomonadota</taxon>
        <taxon>Alphaproteobacteria</taxon>
        <taxon>Hyphomicrobiales</taxon>
        <taxon>Phyllobacteriaceae</taxon>
        <taxon>Tianweitania</taxon>
    </lineage>
</organism>
<gene>
    <name evidence="6" type="ORF">GCM10016234_02130</name>
</gene>
<evidence type="ECO:0000313" key="6">
    <source>
        <dbReference type="EMBL" id="GHD05712.1"/>
    </source>
</evidence>
<feature type="transmembrane region" description="Helical" evidence="4">
    <location>
        <begin position="206"/>
        <end position="231"/>
    </location>
</feature>
<dbReference type="PANTHER" id="PTHR23537:SF1">
    <property type="entry name" value="SUGAR TRANSPORTER"/>
    <property type="match status" value="1"/>
</dbReference>
<reference evidence="6" key="1">
    <citation type="journal article" date="2014" name="Int. J. Syst. Evol. Microbiol.">
        <title>Complete genome sequence of Corynebacterium casei LMG S-19264T (=DSM 44701T), isolated from a smear-ripened cheese.</title>
        <authorList>
            <consortium name="US DOE Joint Genome Institute (JGI-PGF)"/>
            <person name="Walter F."/>
            <person name="Albersmeier A."/>
            <person name="Kalinowski J."/>
            <person name="Ruckert C."/>
        </authorList>
    </citation>
    <scope>NUCLEOTIDE SEQUENCE</scope>
    <source>
        <strain evidence="6">KCTC 42249</strain>
    </source>
</reference>
<feature type="transmembrane region" description="Helical" evidence="4">
    <location>
        <begin position="243"/>
        <end position="260"/>
    </location>
</feature>
<dbReference type="AlphaFoldDB" id="A0A8J3DU13"/>
<name>A0A8J3DU13_9HYPH</name>
<evidence type="ECO:0000256" key="1">
    <source>
        <dbReference type="ARBA" id="ARBA00022692"/>
    </source>
</evidence>
<evidence type="ECO:0000256" key="2">
    <source>
        <dbReference type="ARBA" id="ARBA00022989"/>
    </source>
</evidence>
<dbReference type="InterPro" id="IPR020846">
    <property type="entry name" value="MFS_dom"/>
</dbReference>
<dbReference type="Gene3D" id="1.20.1250.20">
    <property type="entry name" value="MFS general substrate transporter like domains"/>
    <property type="match status" value="2"/>
</dbReference>
<dbReference type="CDD" id="cd06180">
    <property type="entry name" value="MFS_YjiJ"/>
    <property type="match status" value="1"/>
</dbReference>
<feature type="transmembrane region" description="Helical" evidence="4">
    <location>
        <begin position="267"/>
        <end position="290"/>
    </location>
</feature>
<feature type="transmembrane region" description="Helical" evidence="4">
    <location>
        <begin position="329"/>
        <end position="352"/>
    </location>
</feature>
<dbReference type="GO" id="GO:0022857">
    <property type="term" value="F:transmembrane transporter activity"/>
    <property type="evidence" value="ECO:0007669"/>
    <property type="project" value="InterPro"/>
</dbReference>
<feature type="transmembrane region" description="Helical" evidence="4">
    <location>
        <begin position="136"/>
        <end position="158"/>
    </location>
</feature>
<keyword evidence="1 4" id="KW-0812">Transmembrane</keyword>
<dbReference type="Pfam" id="PF06779">
    <property type="entry name" value="MFS_4"/>
    <property type="match status" value="1"/>
</dbReference>
<dbReference type="GO" id="GO:0005886">
    <property type="term" value="C:plasma membrane"/>
    <property type="evidence" value="ECO:0007669"/>
    <property type="project" value="TreeGrafter"/>
</dbReference>
<dbReference type="PANTHER" id="PTHR23537">
    <property type="match status" value="1"/>
</dbReference>
<dbReference type="Proteomes" id="UP000630142">
    <property type="component" value="Unassembled WGS sequence"/>
</dbReference>
<feature type="transmembrane region" description="Helical" evidence="4">
    <location>
        <begin position="99"/>
        <end position="124"/>
    </location>
</feature>
<keyword evidence="3 4" id="KW-0472">Membrane</keyword>
<comment type="caution">
    <text evidence="6">The sequence shown here is derived from an EMBL/GenBank/DDBJ whole genome shotgun (WGS) entry which is preliminary data.</text>
</comment>
<feature type="transmembrane region" description="Helical" evidence="4">
    <location>
        <begin position="296"/>
        <end position="317"/>
    </location>
</feature>
<evidence type="ECO:0000259" key="5">
    <source>
        <dbReference type="PROSITE" id="PS50850"/>
    </source>
</evidence>
<evidence type="ECO:0000313" key="7">
    <source>
        <dbReference type="Proteomes" id="UP000630142"/>
    </source>
</evidence>
<feature type="domain" description="Major facilitator superfamily (MFS) profile" evidence="5">
    <location>
        <begin position="8"/>
        <end position="392"/>
    </location>
</feature>
<feature type="transmembrane region" description="Helical" evidence="4">
    <location>
        <begin position="46"/>
        <end position="68"/>
    </location>
</feature>
<dbReference type="SUPFAM" id="SSF103473">
    <property type="entry name" value="MFS general substrate transporter"/>
    <property type="match status" value="1"/>
</dbReference>
<protein>
    <submittedName>
        <fullName evidence="6">MFS transporter</fullName>
    </submittedName>
</protein>